<feature type="transmembrane region" description="Helical" evidence="6">
    <location>
        <begin position="125"/>
        <end position="145"/>
    </location>
</feature>
<evidence type="ECO:0000256" key="6">
    <source>
        <dbReference type="SAM" id="Phobius"/>
    </source>
</evidence>
<dbReference type="PANTHER" id="PTHR31082:SF4">
    <property type="entry name" value="PHEROMONE-REGULATED MEMBRANE PROTEIN 10"/>
    <property type="match status" value="1"/>
</dbReference>
<evidence type="ECO:0000259" key="7">
    <source>
        <dbReference type="Pfam" id="PF06738"/>
    </source>
</evidence>
<comment type="caution">
    <text evidence="9">The sequence shown here is derived from an EMBL/GenBank/DDBJ whole genome shotgun (WGS) entry which is preliminary data.</text>
</comment>
<feature type="transmembrane region" description="Helical" evidence="6">
    <location>
        <begin position="151"/>
        <end position="170"/>
    </location>
</feature>
<feature type="transmembrane region" description="Helical" evidence="6">
    <location>
        <begin position="246"/>
        <end position="267"/>
    </location>
</feature>
<comment type="subcellular location">
    <subcellularLocation>
        <location evidence="1">Membrane</location>
        <topology evidence="1">Multi-pass membrane protein</topology>
    </subcellularLocation>
</comment>
<dbReference type="Proteomes" id="UP000233535">
    <property type="component" value="Unassembled WGS sequence"/>
</dbReference>
<accession>A0A2N3I0I7</accession>
<dbReference type="InterPro" id="IPR010619">
    <property type="entry name" value="ThrE-like_N"/>
</dbReference>
<dbReference type="InterPro" id="IPR024528">
    <property type="entry name" value="ThrE_2"/>
</dbReference>
<proteinExistence type="inferred from homology"/>
<feature type="transmembrane region" description="Helical" evidence="6">
    <location>
        <begin position="389"/>
        <end position="408"/>
    </location>
</feature>
<dbReference type="GO" id="GO:0016020">
    <property type="term" value="C:membrane"/>
    <property type="evidence" value="ECO:0007669"/>
    <property type="project" value="UniProtKB-SubCell"/>
</dbReference>
<keyword evidence="4 6" id="KW-0472">Membrane</keyword>
<organism evidence="9 10">
    <name type="scientific">Labilibaculum filiforme</name>
    <dbReference type="NCBI Taxonomy" id="1940526"/>
    <lineage>
        <taxon>Bacteria</taxon>
        <taxon>Pseudomonadati</taxon>
        <taxon>Bacteroidota</taxon>
        <taxon>Bacteroidia</taxon>
        <taxon>Marinilabiliales</taxon>
        <taxon>Marinifilaceae</taxon>
        <taxon>Labilibaculum</taxon>
    </lineage>
</organism>
<dbReference type="EMBL" id="MVDD01000004">
    <property type="protein sequence ID" value="PKQ63836.1"/>
    <property type="molecule type" value="Genomic_DNA"/>
</dbReference>
<evidence type="ECO:0000256" key="1">
    <source>
        <dbReference type="ARBA" id="ARBA00004141"/>
    </source>
</evidence>
<evidence type="ECO:0008006" key="11">
    <source>
        <dbReference type="Google" id="ProtNLM"/>
    </source>
</evidence>
<dbReference type="Pfam" id="PF12821">
    <property type="entry name" value="ThrE_2"/>
    <property type="match status" value="1"/>
</dbReference>
<dbReference type="Pfam" id="PF06738">
    <property type="entry name" value="ThrE"/>
    <property type="match status" value="1"/>
</dbReference>
<keyword evidence="10" id="KW-1185">Reference proteome</keyword>
<reference evidence="9 10" key="1">
    <citation type="journal article" date="2017" name="Front. Microbiol.">
        <title>Labilibaculum manganireducens gen. nov., sp. nov. and Labilibaculum filiforme sp. nov., Novel Bacteroidetes Isolated from Subsurface Sediments of the Baltic Sea.</title>
        <authorList>
            <person name="Vandieken V."/>
            <person name="Marshall I.P."/>
            <person name="Niemann H."/>
            <person name="Engelen B."/>
            <person name="Cypionka H."/>
        </authorList>
    </citation>
    <scope>NUCLEOTIDE SEQUENCE [LARGE SCALE GENOMIC DNA]</scope>
    <source>
        <strain evidence="9 10">59.16B</strain>
    </source>
</reference>
<protein>
    <recommendedName>
        <fullName evidence="11">Threonine/serine exporter-like N-terminal domain-containing protein</fullName>
    </recommendedName>
</protein>
<feature type="transmembrane region" description="Helical" evidence="6">
    <location>
        <begin position="205"/>
        <end position="225"/>
    </location>
</feature>
<feature type="transmembrane region" description="Helical" evidence="6">
    <location>
        <begin position="279"/>
        <end position="296"/>
    </location>
</feature>
<evidence type="ECO:0000256" key="3">
    <source>
        <dbReference type="ARBA" id="ARBA00022989"/>
    </source>
</evidence>
<evidence type="ECO:0000313" key="10">
    <source>
        <dbReference type="Proteomes" id="UP000233535"/>
    </source>
</evidence>
<sequence length="423" mass="46102">MLINNYLEQKDKGMQVPGKYKFIVQLGKALHTYGVPSYKSQLYLTDIAEKKGIKGSFMDTPTWINYVFYEEEEQTYNYVECVPPGELNLGALSRIVEITNDVLSNKISFEEAKTAMERLKTAPFAYGKLTELAAFILSAGAFSMILDTSWASAITASVIGAVIYGITLLAQKSGYIRSALESLIAFVATIITGMLSLRFEQINISMTILAAIIVFIPGLSITTALEEITSRSLVSGTAKLFDALVSLFKQFFGVVLGLAILPLFIDLQPNNVVNDVPEWLDYIAIIVLALSLAVVFKVRTRDVLYCVIAGFISFYTTTLFDFAGILVSIFIGTIVAVSVSKLFSKITRSPQLVFLVPGIIMLVPGSKAFIGLSSVFLDAGGAHSNMGSQVLYIFMGIIGGLIFSGSFMDRNIKKVSSKSMLPA</sequence>
<feature type="transmembrane region" description="Helical" evidence="6">
    <location>
        <begin position="352"/>
        <end position="377"/>
    </location>
</feature>
<feature type="domain" description="Threonine/Serine exporter ThrE" evidence="8">
    <location>
        <begin position="283"/>
        <end position="404"/>
    </location>
</feature>
<dbReference type="GO" id="GO:0022857">
    <property type="term" value="F:transmembrane transporter activity"/>
    <property type="evidence" value="ECO:0007669"/>
    <property type="project" value="InterPro"/>
</dbReference>
<gene>
    <name evidence="9" type="ORF">BZG02_07380</name>
</gene>
<feature type="transmembrane region" description="Helical" evidence="6">
    <location>
        <begin position="326"/>
        <end position="343"/>
    </location>
</feature>
<evidence type="ECO:0000259" key="8">
    <source>
        <dbReference type="Pfam" id="PF12821"/>
    </source>
</evidence>
<feature type="transmembrane region" description="Helical" evidence="6">
    <location>
        <begin position="303"/>
        <end position="320"/>
    </location>
</feature>
<keyword evidence="2 6" id="KW-0812">Transmembrane</keyword>
<dbReference type="InterPro" id="IPR051361">
    <property type="entry name" value="ThrE/Ser_Exporter"/>
</dbReference>
<dbReference type="PANTHER" id="PTHR31082">
    <property type="entry name" value="PHEROMONE-REGULATED MEMBRANE PROTEIN 10"/>
    <property type="match status" value="1"/>
</dbReference>
<keyword evidence="3 6" id="KW-1133">Transmembrane helix</keyword>
<evidence type="ECO:0000256" key="5">
    <source>
        <dbReference type="ARBA" id="ARBA00034125"/>
    </source>
</evidence>
<evidence type="ECO:0000256" key="4">
    <source>
        <dbReference type="ARBA" id="ARBA00023136"/>
    </source>
</evidence>
<comment type="similarity">
    <text evidence="5">Belongs to the ThrE exporter (TC 2.A.79) family.</text>
</comment>
<feature type="transmembrane region" description="Helical" evidence="6">
    <location>
        <begin position="182"/>
        <end position="199"/>
    </location>
</feature>
<evidence type="ECO:0000256" key="2">
    <source>
        <dbReference type="ARBA" id="ARBA00022692"/>
    </source>
</evidence>
<name>A0A2N3I0I7_9BACT</name>
<feature type="domain" description="Threonine/serine exporter-like N-terminal" evidence="7">
    <location>
        <begin position="22"/>
        <end position="260"/>
    </location>
</feature>
<dbReference type="AlphaFoldDB" id="A0A2N3I0I7"/>
<dbReference type="RefSeq" id="WP_180335660.1">
    <property type="nucleotide sequence ID" value="NZ_MVDD01000004.1"/>
</dbReference>
<evidence type="ECO:0000313" key="9">
    <source>
        <dbReference type="EMBL" id="PKQ63836.1"/>
    </source>
</evidence>